<dbReference type="SMART" id="SM01071">
    <property type="entry name" value="CDC37_N"/>
    <property type="match status" value="1"/>
</dbReference>
<dbReference type="AlphaFoldDB" id="A0A4T0J2H0"/>
<organism evidence="4 5">
    <name type="scientific">Wallemia ichthyophaga</name>
    <dbReference type="NCBI Taxonomy" id="245174"/>
    <lineage>
        <taxon>Eukaryota</taxon>
        <taxon>Fungi</taxon>
        <taxon>Dikarya</taxon>
        <taxon>Basidiomycota</taxon>
        <taxon>Wallemiomycotina</taxon>
        <taxon>Wallemiomycetes</taxon>
        <taxon>Wallemiales</taxon>
        <taxon>Wallemiaceae</taxon>
        <taxon>Wallemia</taxon>
    </lineage>
</organism>
<evidence type="ECO:0000259" key="2">
    <source>
        <dbReference type="SMART" id="SM01070"/>
    </source>
</evidence>
<gene>
    <name evidence="4" type="ORF">E3P86_02378</name>
</gene>
<feature type="domain" description="Cdc37 C-terminal" evidence="1">
    <location>
        <begin position="368"/>
        <end position="477"/>
    </location>
</feature>
<dbReference type="Pfam" id="PF08564">
    <property type="entry name" value="CDC37_C"/>
    <property type="match status" value="1"/>
</dbReference>
<feature type="domain" description="Cdc37 Hsp90 binding" evidence="2">
    <location>
        <begin position="191"/>
        <end position="349"/>
    </location>
</feature>
<dbReference type="Pfam" id="PF08565">
    <property type="entry name" value="CDC37_M"/>
    <property type="match status" value="1"/>
</dbReference>
<dbReference type="InterPro" id="IPR013873">
    <property type="entry name" value="Cdc37_C"/>
</dbReference>
<evidence type="ECO:0000313" key="5">
    <source>
        <dbReference type="Proteomes" id="UP000310689"/>
    </source>
</evidence>
<dbReference type="InterPro" id="IPR046824">
    <property type="entry name" value="Mss51-like_C"/>
</dbReference>
<evidence type="ECO:0000259" key="3">
    <source>
        <dbReference type="SMART" id="SM01071"/>
    </source>
</evidence>
<dbReference type="InterPro" id="IPR038189">
    <property type="entry name" value="Cdc37_Hsp90-bd_sf"/>
</dbReference>
<dbReference type="InterPro" id="IPR032717">
    <property type="entry name" value="Mss51_Znf"/>
</dbReference>
<evidence type="ECO:0000313" key="4">
    <source>
        <dbReference type="EMBL" id="TIB36810.1"/>
    </source>
</evidence>
<dbReference type="PANTHER" id="PTHR28069:SF1">
    <property type="entry name" value="PROTEIN MSS51, MITOCHONDRIAL"/>
    <property type="match status" value="1"/>
</dbReference>
<comment type="caution">
    <text evidence="4">The sequence shown here is derived from an EMBL/GenBank/DDBJ whole genome shotgun (WGS) entry which is preliminary data.</text>
</comment>
<reference evidence="4 5" key="1">
    <citation type="submission" date="2019-03" db="EMBL/GenBank/DDBJ databases">
        <title>Sequencing 23 genomes of Wallemia ichthyophaga.</title>
        <authorList>
            <person name="Gostincar C."/>
        </authorList>
    </citation>
    <scope>NUCLEOTIDE SEQUENCE [LARGE SCALE GENOMIC DNA]</scope>
    <source>
        <strain evidence="4 5">EXF-6200</strain>
    </source>
</reference>
<dbReference type="PANTHER" id="PTHR28069">
    <property type="entry name" value="GH20023P"/>
    <property type="match status" value="1"/>
</dbReference>
<dbReference type="Gene3D" id="1.20.58.610">
    <property type="entry name" value="Cdc37, Hsp90 binding domain"/>
    <property type="match status" value="1"/>
</dbReference>
<dbReference type="SMART" id="SM01070">
    <property type="entry name" value="CDC37_M"/>
    <property type="match status" value="1"/>
</dbReference>
<dbReference type="Pfam" id="PF03234">
    <property type="entry name" value="CDC37_N"/>
    <property type="match status" value="1"/>
</dbReference>
<evidence type="ECO:0000259" key="1">
    <source>
        <dbReference type="SMART" id="SM01069"/>
    </source>
</evidence>
<proteinExistence type="predicted"/>
<accession>A0A4T0J2H0</accession>
<evidence type="ECO:0008006" key="6">
    <source>
        <dbReference type="Google" id="ProtNLM"/>
    </source>
</evidence>
<dbReference type="GO" id="GO:0019901">
    <property type="term" value="F:protein kinase binding"/>
    <property type="evidence" value="ECO:0007669"/>
    <property type="project" value="InterPro"/>
</dbReference>
<dbReference type="SMART" id="SM01069">
    <property type="entry name" value="CDC37_C"/>
    <property type="match status" value="1"/>
</dbReference>
<dbReference type="Pfam" id="PF20179">
    <property type="entry name" value="MSS51_C"/>
    <property type="match status" value="1"/>
</dbReference>
<dbReference type="InterPro" id="IPR013874">
    <property type="entry name" value="Cdc37_Hsp90-bd"/>
</dbReference>
<dbReference type="SUPFAM" id="SSF101391">
    <property type="entry name" value="Hsp90 co-chaperone CDC37"/>
    <property type="match status" value="1"/>
</dbReference>
<sequence>MPLNYDKWANLELSDDSDIEVHPNVDKKSFIKWKQQDIHHKREERRSTLKKLEIERGINAVLLPRVQAIRDGVHEHGPQVFSAEVARLGNTPSPDKPLTDAPGQPTYDEMMQNLFIQVWEKARVFIDDSEKLAAELISQLTKTEESVLHRNSAIADEIAAIEVEEGQKITSEGIRTGFDSSHVNKIGQEENKSQQQHYQPSQKSLEVLNPDAATNTPANTANNTADDLPSLTPSMATLARIPLRQYKALVELIAADKTLLSDVTTDALFVEAFNAGMEKKTTHALQCVNAGLFIQYCNKLGKDGLSLFMQRLTQAREAEAVFMKDVQDTHARIMERSAVLAEQSSSTNNPQEKEQIQLMSEGDTAITFDVPEGPAPENIILEGDAKLQQLDSETVKQWLNQRWSIFEAFDGELKQALSSNSLDNVNKYLANLPVSSAENIVKDLDTAGILNFSSSEIRDETGERIARKGRCPTTGESPLGYVCPVSGYPTHVDEAAWRADATHEHYHEYAQRLREVNEDEHDLRSGRDMTEFELPPTQDLEHTVNLKSWEMLFYTRNFNSIDSLRSQRHLSRLLSYPMTVAGVLHELGPYADRAGGRVSGGGERSLLALRHTLHKQPTPYSPPTPPVRIFIPGARAESQLPPSVWMQLAHLFPHARLHVYFVGPEVNAEETILPFGVPGWSTTVNSHLTLSAIQASWEEVHDAFYPYDPFTDIFFNFHPGLGFPSMLPSSHRPSEGLGQRNGEVVPFREFTPQIDAEWATAFDKMLSTKCPIVCTAFGHADIKRDVDALLNSKQITQEWETVIEPGNNVFSSQRWEVAEFDTRVMIKSNWGLWAVRGRRYDIQNVEMED</sequence>
<name>A0A4T0J2H0_WALIC</name>
<dbReference type="Pfam" id="PF13824">
    <property type="entry name" value="zf-Mss51"/>
    <property type="match status" value="1"/>
</dbReference>
<dbReference type="EMBL" id="SPOI01000118">
    <property type="protein sequence ID" value="TIB36810.1"/>
    <property type="molecule type" value="Genomic_DNA"/>
</dbReference>
<dbReference type="Proteomes" id="UP000310689">
    <property type="component" value="Unassembled WGS sequence"/>
</dbReference>
<feature type="domain" description="Cdc37 N-terminal" evidence="3">
    <location>
        <begin position="2"/>
        <end position="181"/>
    </location>
</feature>
<dbReference type="InterPro" id="IPR013855">
    <property type="entry name" value="Cdc37_N_dom"/>
</dbReference>
<protein>
    <recommendedName>
        <fullName evidence="6">Hsp90 chaperone protein kinase-targeting subunit</fullName>
    </recommendedName>
</protein>